<gene>
    <name evidence="2" type="ORF">DILT_LOCUS18550</name>
</gene>
<reference evidence="2 3" key="1">
    <citation type="submission" date="2018-11" db="EMBL/GenBank/DDBJ databases">
        <authorList>
            <consortium name="Pathogen Informatics"/>
        </authorList>
    </citation>
    <scope>NUCLEOTIDE SEQUENCE [LARGE SCALE GENOMIC DNA]</scope>
</reference>
<protein>
    <submittedName>
        <fullName evidence="2">Uncharacterized protein</fullName>
    </submittedName>
</protein>
<evidence type="ECO:0000256" key="1">
    <source>
        <dbReference type="SAM" id="MobiDB-lite"/>
    </source>
</evidence>
<feature type="region of interest" description="Disordered" evidence="1">
    <location>
        <begin position="41"/>
        <end position="102"/>
    </location>
</feature>
<organism evidence="2 3">
    <name type="scientific">Dibothriocephalus latus</name>
    <name type="common">Fish tapeworm</name>
    <name type="synonym">Diphyllobothrium latum</name>
    <dbReference type="NCBI Taxonomy" id="60516"/>
    <lineage>
        <taxon>Eukaryota</taxon>
        <taxon>Metazoa</taxon>
        <taxon>Spiralia</taxon>
        <taxon>Lophotrochozoa</taxon>
        <taxon>Platyhelminthes</taxon>
        <taxon>Cestoda</taxon>
        <taxon>Eucestoda</taxon>
        <taxon>Diphyllobothriidea</taxon>
        <taxon>Diphyllobothriidae</taxon>
        <taxon>Dibothriocephalus</taxon>
    </lineage>
</organism>
<feature type="non-terminal residue" evidence="2">
    <location>
        <position position="102"/>
    </location>
</feature>
<sequence>MQSVIGDVYATFQSDLINLTADLGPNARPATLMNLAKSSAFFKEPPGKGRSGARYRTPRFTTSTVAEANEEENEGGTEEKTLGRKHSQSKEITDETLRADDL</sequence>
<accession>A0A3P7P8A9</accession>
<evidence type="ECO:0000313" key="2">
    <source>
        <dbReference type="EMBL" id="VDN41447.1"/>
    </source>
</evidence>
<proteinExistence type="predicted"/>
<dbReference type="EMBL" id="UYRU01101439">
    <property type="protein sequence ID" value="VDN41447.1"/>
    <property type="molecule type" value="Genomic_DNA"/>
</dbReference>
<evidence type="ECO:0000313" key="3">
    <source>
        <dbReference type="Proteomes" id="UP000281553"/>
    </source>
</evidence>
<dbReference type="Proteomes" id="UP000281553">
    <property type="component" value="Unassembled WGS sequence"/>
</dbReference>
<dbReference type="AlphaFoldDB" id="A0A3P7P8A9"/>
<name>A0A3P7P8A9_DIBLA</name>
<keyword evidence="3" id="KW-1185">Reference proteome</keyword>
<feature type="compositionally biased region" description="Basic and acidic residues" evidence="1">
    <location>
        <begin position="77"/>
        <end position="102"/>
    </location>
</feature>